<dbReference type="Pfam" id="PF04480">
    <property type="entry name" value="DUF559"/>
    <property type="match status" value="1"/>
</dbReference>
<dbReference type="EMBL" id="CP024915">
    <property type="protein sequence ID" value="AUZ87890.1"/>
    <property type="molecule type" value="Genomic_DNA"/>
</dbReference>
<evidence type="ECO:0000313" key="2">
    <source>
        <dbReference type="EMBL" id="AUZ87890.1"/>
    </source>
</evidence>
<gene>
    <name evidence="2" type="ORF">CVO76_09795</name>
</gene>
<feature type="domain" description="DUF559" evidence="1">
    <location>
        <begin position="190"/>
        <end position="268"/>
    </location>
</feature>
<dbReference type="InterPro" id="IPR007569">
    <property type="entry name" value="DUF559"/>
</dbReference>
<name>A0A2L0UF57_9MICC</name>
<evidence type="ECO:0000259" key="1">
    <source>
        <dbReference type="Pfam" id="PF04480"/>
    </source>
</evidence>
<dbReference type="Proteomes" id="UP000239187">
    <property type="component" value="Chromosome"/>
</dbReference>
<protein>
    <recommendedName>
        <fullName evidence="1">DUF559 domain-containing protein</fullName>
    </recommendedName>
</protein>
<dbReference type="AlphaFoldDB" id="A0A2L0UF57"/>
<dbReference type="Gene3D" id="3.40.960.10">
    <property type="entry name" value="VSR Endonuclease"/>
    <property type="match status" value="1"/>
</dbReference>
<evidence type="ECO:0000313" key="3">
    <source>
        <dbReference type="Proteomes" id="UP000239187"/>
    </source>
</evidence>
<dbReference type="RefSeq" id="WP_208739112.1">
    <property type="nucleotide sequence ID" value="NZ_CP024915.1"/>
</dbReference>
<sequence>MTIEQILAVSGGVASTGALLDRGVGERAIERSIGDGRILRVRRGVLALPDAPPEFIRAVGAGARLTCVSAAVHYGLWRVRPAIGVHVSRPTRSADGCINHRVVTVPPHSRLPLVGLADVLVHVLQCRPADESVPMVECALRRGDTVAAFLESRLTGRRNGRARAALASVDLTGESAIEVVARLLLRGAGLEVRSQVRIAGVGRVDFLVEECLVVEIDGAAFHSDRQALRRDRKRNNMTVIGGYIVLRFCYEDVMFQPDDVLAMVFTALGRRPVR</sequence>
<dbReference type="SUPFAM" id="SSF52980">
    <property type="entry name" value="Restriction endonuclease-like"/>
    <property type="match status" value="1"/>
</dbReference>
<organism evidence="2 3">
    <name type="scientific">Arthrobacter agilis</name>
    <dbReference type="NCBI Taxonomy" id="37921"/>
    <lineage>
        <taxon>Bacteria</taxon>
        <taxon>Bacillati</taxon>
        <taxon>Actinomycetota</taxon>
        <taxon>Actinomycetes</taxon>
        <taxon>Micrococcales</taxon>
        <taxon>Micrococcaceae</taxon>
        <taxon>Arthrobacter</taxon>
    </lineage>
</organism>
<reference evidence="2 3" key="1">
    <citation type="submission" date="2017-11" db="EMBL/GenBank/DDBJ databases">
        <title>Draft genome of Arthrobacter agilis strain UMCV2, a plant growth-promoting rhizobacterium and biocontrol capacity of phytopathogenic fungi.</title>
        <authorList>
            <person name="Martinez-Camara R."/>
            <person name="Santoyo G."/>
            <person name="Moreno-Hagelsieb G."/>
            <person name="Valencia-Cantero E."/>
        </authorList>
    </citation>
    <scope>NUCLEOTIDE SEQUENCE [LARGE SCALE GENOMIC DNA]</scope>
    <source>
        <strain evidence="2 3">UMCV2</strain>
    </source>
</reference>
<accession>A0A2L0UF57</accession>
<proteinExistence type="predicted"/>
<dbReference type="InterPro" id="IPR011335">
    <property type="entry name" value="Restrct_endonuc-II-like"/>
</dbReference>